<dbReference type="Pfam" id="PF07963">
    <property type="entry name" value="N_methyl"/>
    <property type="match status" value="1"/>
</dbReference>
<gene>
    <name evidence="2" type="ORF">MNB_SV-5-283</name>
</gene>
<keyword evidence="1" id="KW-0812">Transmembrane</keyword>
<dbReference type="InterPro" id="IPR012902">
    <property type="entry name" value="N_methyl_site"/>
</dbReference>
<sequence length="136" mass="15927">MIEKKLSRAFTLIEVLISVIILSGSIVYALQIHSQTREQIIYISERNKLSLQDSLFVSSDALSYDKDTKEAYDVIYRYFRVENLKSREILKNISRTYDIPEPLRLGNDEDELPGAVIDIIKIKDKYISTYYHFKIE</sequence>
<name>A0A1W1EBF3_9ZZZZ</name>
<evidence type="ECO:0000313" key="2">
    <source>
        <dbReference type="EMBL" id="SFZ97354.1"/>
    </source>
</evidence>
<evidence type="ECO:0000256" key="1">
    <source>
        <dbReference type="SAM" id="Phobius"/>
    </source>
</evidence>
<dbReference type="AlphaFoldDB" id="A0A1W1EBF3"/>
<accession>A0A1W1EBF3</accession>
<protein>
    <recommendedName>
        <fullName evidence="3">Prepilin-type N-terminal cleavage/methylation domain-containing protein</fullName>
    </recommendedName>
</protein>
<evidence type="ECO:0008006" key="3">
    <source>
        <dbReference type="Google" id="ProtNLM"/>
    </source>
</evidence>
<dbReference type="NCBIfam" id="TIGR02532">
    <property type="entry name" value="IV_pilin_GFxxxE"/>
    <property type="match status" value="1"/>
</dbReference>
<organism evidence="2">
    <name type="scientific">hydrothermal vent metagenome</name>
    <dbReference type="NCBI Taxonomy" id="652676"/>
    <lineage>
        <taxon>unclassified sequences</taxon>
        <taxon>metagenomes</taxon>
        <taxon>ecological metagenomes</taxon>
    </lineage>
</organism>
<reference evidence="2" key="1">
    <citation type="submission" date="2016-10" db="EMBL/GenBank/DDBJ databases">
        <authorList>
            <person name="de Groot N.N."/>
        </authorList>
    </citation>
    <scope>NUCLEOTIDE SEQUENCE</scope>
</reference>
<dbReference type="EMBL" id="FPKX01000004">
    <property type="protein sequence ID" value="SFZ97354.1"/>
    <property type="molecule type" value="Genomic_DNA"/>
</dbReference>
<feature type="transmembrane region" description="Helical" evidence="1">
    <location>
        <begin position="12"/>
        <end position="30"/>
    </location>
</feature>
<keyword evidence="1" id="KW-0472">Membrane</keyword>
<proteinExistence type="predicted"/>
<keyword evidence="1" id="KW-1133">Transmembrane helix</keyword>